<feature type="domain" description="Rib" evidence="2">
    <location>
        <begin position="2"/>
        <end position="47"/>
    </location>
</feature>
<feature type="domain" description="Rib" evidence="2">
    <location>
        <begin position="204"/>
        <end position="278"/>
    </location>
</feature>
<feature type="domain" description="Rib" evidence="2">
    <location>
        <begin position="127"/>
        <end position="201"/>
    </location>
</feature>
<protein>
    <submittedName>
        <fullName evidence="3">YSIRK signal domain/LPXTG anchor domain surface protein</fullName>
    </submittedName>
</protein>
<gene>
    <name evidence="3" type="ORF">HZY94_02320</name>
</gene>
<dbReference type="Gene3D" id="3.10.20.890">
    <property type="match status" value="1"/>
</dbReference>
<dbReference type="EMBL" id="JACBXX010000071">
    <property type="protein sequence ID" value="NYS96043.1"/>
    <property type="molecule type" value="Genomic_DNA"/>
</dbReference>
<evidence type="ECO:0000313" key="4">
    <source>
        <dbReference type="Proteomes" id="UP000589521"/>
    </source>
</evidence>
<feature type="non-terminal residue" evidence="3">
    <location>
        <position position="1"/>
    </location>
</feature>
<dbReference type="InterPro" id="IPR059115">
    <property type="entry name" value="Rib"/>
</dbReference>
<reference evidence="3 4" key="1">
    <citation type="submission" date="2020-07" db="EMBL/GenBank/DDBJ databases">
        <title>MOT database genomes.</title>
        <authorList>
            <person name="Joseph S."/>
            <person name="Aduse-Opoku J."/>
            <person name="Hashim A."/>
            <person name="Wade W."/>
            <person name="Curtis M."/>
        </authorList>
    </citation>
    <scope>NUCLEOTIDE SEQUENCE [LARGE SCALE GENOMIC DNA]</scope>
    <source>
        <strain evidence="3 4">STR</strain>
    </source>
</reference>
<feature type="region of interest" description="Disordered" evidence="1">
    <location>
        <begin position="1"/>
        <end position="23"/>
    </location>
</feature>
<feature type="region of interest" description="Disordered" evidence="1">
    <location>
        <begin position="359"/>
        <end position="381"/>
    </location>
</feature>
<accession>A0A7Z0M586</accession>
<feature type="region of interest" description="Disordered" evidence="1">
    <location>
        <begin position="84"/>
        <end position="111"/>
    </location>
</feature>
<name>A0A7Z0M586_9STRE</name>
<proteinExistence type="predicted"/>
<dbReference type="Pfam" id="PF08428">
    <property type="entry name" value="Rib"/>
    <property type="match status" value="7"/>
</dbReference>
<dbReference type="Proteomes" id="UP000589521">
    <property type="component" value="Unassembled WGS sequence"/>
</dbReference>
<dbReference type="AlphaFoldDB" id="A0A7Z0M586"/>
<feature type="domain" description="Rib" evidence="2">
    <location>
        <begin position="281"/>
        <end position="355"/>
    </location>
</feature>
<feature type="domain" description="Rib" evidence="2">
    <location>
        <begin position="50"/>
        <end position="124"/>
    </location>
</feature>
<evidence type="ECO:0000259" key="2">
    <source>
        <dbReference type="Pfam" id="PF08428"/>
    </source>
</evidence>
<sequence length="483" mass="50313">ASSLPEGTQYAFKAPVNTSSEGDKSAVVVVTYPDGTRDEVPVTVKVVTPDADKYTPEAREQTVRPGGTPRATVAIANLQDLPQGTKVGFKTPVDTSTEGDKQGTVVVTYPDGSKEDVPVIVKVVAPDADKYTSAGKTQTVKPNETPQAVNSIENASSLPEGTQYAFKAPVNTSSEGDKSAVVVVTYPDGTRDEVPVTVKVVTPDADKYTPEAREQTVRPGGTPRATVAIANLQDLPQGTKVGFKTPVDTSTEGDKQGTVEVTYPDGSKEDVPVIVKVVAPDADKYTPAGKTQTVKPNETPQAVNSIENASSLPEGTQYAFKAPVNTSSEGDKSAVVVVTYPDGTRDEVPVTVKVVTPDADKNTPVAKDQTVEPGSTPKAEDSIANLSELPAGTTVAFKDPVDTTDAGDKPATVVVTYPDGSSEEVPVTVKVSKSATDADKNTPVAKDQTVEPGSTPKAEDSIANLSELPAGTTVAFKDPVDTT</sequence>
<dbReference type="Gene3D" id="2.60.40.3600">
    <property type="match status" value="1"/>
</dbReference>
<comment type="caution">
    <text evidence="3">The sequence shown here is derived from an EMBL/GenBank/DDBJ whole genome shotgun (WGS) entry which is preliminary data.</text>
</comment>
<feature type="region of interest" description="Disordered" evidence="1">
    <location>
        <begin position="432"/>
        <end position="483"/>
    </location>
</feature>
<dbReference type="NCBIfam" id="TIGR02331">
    <property type="entry name" value="rib_alpha"/>
    <property type="match status" value="6"/>
</dbReference>
<dbReference type="RefSeq" id="WP_257151894.1">
    <property type="nucleotide sequence ID" value="NZ_JACBXX010000071.1"/>
</dbReference>
<organism evidence="3 4">
    <name type="scientific">Streptococcus danieliae</name>
    <dbReference type="NCBI Taxonomy" id="747656"/>
    <lineage>
        <taxon>Bacteria</taxon>
        <taxon>Bacillati</taxon>
        <taxon>Bacillota</taxon>
        <taxon>Bacilli</taxon>
        <taxon>Lactobacillales</taxon>
        <taxon>Streptococcaceae</taxon>
        <taxon>Streptococcus</taxon>
    </lineage>
</organism>
<feature type="domain" description="Rib" evidence="2">
    <location>
        <begin position="358"/>
        <end position="432"/>
    </location>
</feature>
<feature type="non-terminal residue" evidence="3">
    <location>
        <position position="483"/>
    </location>
</feature>
<evidence type="ECO:0000256" key="1">
    <source>
        <dbReference type="SAM" id="MobiDB-lite"/>
    </source>
</evidence>
<evidence type="ECO:0000313" key="3">
    <source>
        <dbReference type="EMBL" id="NYS96043.1"/>
    </source>
</evidence>
<feature type="domain" description="Rib" evidence="2">
    <location>
        <begin position="437"/>
        <end position="483"/>
    </location>
</feature>
<dbReference type="InterPro" id="IPR012706">
    <property type="entry name" value="Rib_alpha_Esp_rpt"/>
</dbReference>